<comment type="pathway">
    <text evidence="1 7">Cofactor biosynthesis; tetrahydrofolate biosynthesis; 5,6,7,8-tetrahydrofolate from 7,8-dihydrofolate: step 1/1.</text>
</comment>
<comment type="catalytic activity">
    <reaction evidence="7">
        <text>(6S)-5,6,7,8-tetrahydrofolate + NADP(+) = 7,8-dihydrofolate + NADPH + H(+)</text>
        <dbReference type="Rhea" id="RHEA:15009"/>
        <dbReference type="ChEBI" id="CHEBI:15378"/>
        <dbReference type="ChEBI" id="CHEBI:57451"/>
        <dbReference type="ChEBI" id="CHEBI:57453"/>
        <dbReference type="ChEBI" id="CHEBI:57783"/>
        <dbReference type="ChEBI" id="CHEBI:58349"/>
        <dbReference type="EC" id="1.5.1.3"/>
    </reaction>
</comment>
<dbReference type="RefSeq" id="WP_129987267.1">
    <property type="nucleotide sequence ID" value="NZ_SDPU01000021.1"/>
</dbReference>
<dbReference type="GO" id="GO:0046452">
    <property type="term" value="P:dihydrofolate metabolic process"/>
    <property type="evidence" value="ECO:0007669"/>
    <property type="project" value="TreeGrafter"/>
</dbReference>
<keyword evidence="5 7" id="KW-0521">NADP</keyword>
<dbReference type="AlphaFoldDB" id="A0A4Q5J4P9"/>
<dbReference type="PIRSF" id="PIRSF000194">
    <property type="entry name" value="DHFR"/>
    <property type="match status" value="1"/>
</dbReference>
<dbReference type="GO" id="GO:0050661">
    <property type="term" value="F:NADP binding"/>
    <property type="evidence" value="ECO:0007669"/>
    <property type="project" value="InterPro"/>
</dbReference>
<dbReference type="Gene3D" id="3.40.430.10">
    <property type="entry name" value="Dihydrofolate Reductase, subunit A"/>
    <property type="match status" value="1"/>
</dbReference>
<dbReference type="SUPFAM" id="SSF53597">
    <property type="entry name" value="Dihydrofolate reductase-like"/>
    <property type="match status" value="1"/>
</dbReference>
<dbReference type="Proteomes" id="UP000291189">
    <property type="component" value="Unassembled WGS sequence"/>
</dbReference>
<evidence type="ECO:0000256" key="1">
    <source>
        <dbReference type="ARBA" id="ARBA00004903"/>
    </source>
</evidence>
<evidence type="ECO:0000256" key="7">
    <source>
        <dbReference type="PIRNR" id="PIRNR000194"/>
    </source>
</evidence>
<dbReference type="PRINTS" id="PR00070">
    <property type="entry name" value="DHFR"/>
</dbReference>
<evidence type="ECO:0000256" key="5">
    <source>
        <dbReference type="ARBA" id="ARBA00022857"/>
    </source>
</evidence>
<organism evidence="10 11">
    <name type="scientific">Nocardioides iriomotensis</name>
    <dbReference type="NCBI Taxonomy" id="715784"/>
    <lineage>
        <taxon>Bacteria</taxon>
        <taxon>Bacillati</taxon>
        <taxon>Actinomycetota</taxon>
        <taxon>Actinomycetes</taxon>
        <taxon>Propionibacteriales</taxon>
        <taxon>Nocardioidaceae</taxon>
        <taxon>Nocardioides</taxon>
    </lineage>
</organism>
<dbReference type="GO" id="GO:0046655">
    <property type="term" value="P:folic acid metabolic process"/>
    <property type="evidence" value="ECO:0007669"/>
    <property type="project" value="TreeGrafter"/>
</dbReference>
<dbReference type="GO" id="GO:0006730">
    <property type="term" value="P:one-carbon metabolic process"/>
    <property type="evidence" value="ECO:0007669"/>
    <property type="project" value="UniProtKB-KW"/>
</dbReference>
<dbReference type="UniPathway" id="UPA00077">
    <property type="reaction ID" value="UER00158"/>
</dbReference>
<dbReference type="GO" id="GO:0046654">
    <property type="term" value="P:tetrahydrofolate biosynthetic process"/>
    <property type="evidence" value="ECO:0007669"/>
    <property type="project" value="UniProtKB-UniPathway"/>
</dbReference>
<dbReference type="PROSITE" id="PS00075">
    <property type="entry name" value="DHFR_1"/>
    <property type="match status" value="1"/>
</dbReference>
<evidence type="ECO:0000313" key="10">
    <source>
        <dbReference type="EMBL" id="RYU12435.1"/>
    </source>
</evidence>
<dbReference type="EC" id="1.5.1.3" evidence="3 7"/>
<evidence type="ECO:0000256" key="3">
    <source>
        <dbReference type="ARBA" id="ARBA00012856"/>
    </source>
</evidence>
<dbReference type="EMBL" id="SDPU01000021">
    <property type="protein sequence ID" value="RYU12435.1"/>
    <property type="molecule type" value="Genomic_DNA"/>
</dbReference>
<dbReference type="OrthoDB" id="9804315at2"/>
<evidence type="ECO:0000313" key="11">
    <source>
        <dbReference type="Proteomes" id="UP000291189"/>
    </source>
</evidence>
<proteinExistence type="inferred from homology"/>
<evidence type="ECO:0000256" key="4">
    <source>
        <dbReference type="ARBA" id="ARBA00022563"/>
    </source>
</evidence>
<name>A0A4Q5J4P9_9ACTN</name>
<dbReference type="GO" id="GO:0004146">
    <property type="term" value="F:dihydrofolate reductase activity"/>
    <property type="evidence" value="ECO:0007669"/>
    <property type="project" value="UniProtKB-EC"/>
</dbReference>
<reference evidence="10 11" key="1">
    <citation type="submission" date="2019-01" db="EMBL/GenBank/DDBJ databases">
        <title>Nocardioides guangzhouensis sp. nov., an actinobacterium isolated from soil.</title>
        <authorList>
            <person name="Fu Y."/>
            <person name="Cai Y."/>
            <person name="Lin Z."/>
            <person name="Chen P."/>
        </authorList>
    </citation>
    <scope>NUCLEOTIDE SEQUENCE [LARGE SCALE GENOMIC DNA]</scope>
    <source>
        <strain evidence="10 11">NBRC 105384</strain>
    </source>
</reference>
<keyword evidence="6 7" id="KW-0560">Oxidoreductase</keyword>
<dbReference type="InterPro" id="IPR024072">
    <property type="entry name" value="DHFR-like_dom_sf"/>
</dbReference>
<dbReference type="InterPro" id="IPR012259">
    <property type="entry name" value="DHFR"/>
</dbReference>
<comment type="caution">
    <text evidence="10">The sequence shown here is derived from an EMBL/GenBank/DDBJ whole genome shotgun (WGS) entry which is preliminary data.</text>
</comment>
<gene>
    <name evidence="10" type="ORF">ETU37_10580</name>
</gene>
<comment type="function">
    <text evidence="7">Key enzyme in folate metabolism. Catalyzes an essential reaction for de novo glycine and purine synthesis, and for DNA precursor synthesis.</text>
</comment>
<dbReference type="CDD" id="cd00209">
    <property type="entry name" value="DHFR"/>
    <property type="match status" value="1"/>
</dbReference>
<evidence type="ECO:0000256" key="2">
    <source>
        <dbReference type="ARBA" id="ARBA00009539"/>
    </source>
</evidence>
<dbReference type="InterPro" id="IPR001796">
    <property type="entry name" value="DHFR_dom"/>
</dbReference>
<protein>
    <recommendedName>
        <fullName evidence="3 7">Dihydrofolate reductase</fullName>
        <ecNumber evidence="3 7">1.5.1.3</ecNumber>
    </recommendedName>
</protein>
<dbReference type="PROSITE" id="PS51330">
    <property type="entry name" value="DHFR_2"/>
    <property type="match status" value="1"/>
</dbReference>
<evidence type="ECO:0000256" key="8">
    <source>
        <dbReference type="RuleBase" id="RU004474"/>
    </source>
</evidence>
<accession>A0A4Q5J4P9</accession>
<dbReference type="InterPro" id="IPR017925">
    <property type="entry name" value="DHFR_CS"/>
</dbReference>
<dbReference type="Pfam" id="PF00186">
    <property type="entry name" value="DHFR_1"/>
    <property type="match status" value="1"/>
</dbReference>
<keyword evidence="11" id="KW-1185">Reference proteome</keyword>
<dbReference type="GO" id="GO:0005829">
    <property type="term" value="C:cytosol"/>
    <property type="evidence" value="ECO:0007669"/>
    <property type="project" value="TreeGrafter"/>
</dbReference>
<evidence type="ECO:0000259" key="9">
    <source>
        <dbReference type="PROSITE" id="PS51330"/>
    </source>
</evidence>
<comment type="similarity">
    <text evidence="2 7 8">Belongs to the dihydrofolate reductase family.</text>
</comment>
<evidence type="ECO:0000256" key="6">
    <source>
        <dbReference type="ARBA" id="ARBA00023002"/>
    </source>
</evidence>
<feature type="domain" description="DHFR" evidence="9">
    <location>
        <begin position="10"/>
        <end position="174"/>
    </location>
</feature>
<keyword evidence="4 7" id="KW-0554">One-carbon metabolism</keyword>
<dbReference type="PANTHER" id="PTHR48069:SF3">
    <property type="entry name" value="DIHYDROFOLATE REDUCTASE"/>
    <property type="match status" value="1"/>
</dbReference>
<sequence>MTGPEGDGPKVVMVAAYADNRVIGRDGDMPWHLPEDLKHFRETTRGHTVVMGRVTYEGIGHPLPYRTNVVVTRRPGWSAEGVLVADSLEAALRIGAEVYAETGADIVIGGGTQVYEAAMRYATHQVLTEVHRSPEGDAHYPAFDPAEWRETRREDRDGFSWVWWERTTAPDPIA</sequence>
<dbReference type="PANTHER" id="PTHR48069">
    <property type="entry name" value="DIHYDROFOLATE REDUCTASE"/>
    <property type="match status" value="1"/>
</dbReference>